<keyword evidence="2 5" id="KW-0812">Transmembrane</keyword>
<dbReference type="Gene3D" id="1.10.3730.20">
    <property type="match status" value="1"/>
</dbReference>
<evidence type="ECO:0000256" key="5">
    <source>
        <dbReference type="SAM" id="Phobius"/>
    </source>
</evidence>
<evidence type="ECO:0000259" key="6">
    <source>
        <dbReference type="Pfam" id="PF00892"/>
    </source>
</evidence>
<keyword evidence="4 5" id="KW-0472">Membrane</keyword>
<evidence type="ECO:0000256" key="2">
    <source>
        <dbReference type="ARBA" id="ARBA00022692"/>
    </source>
</evidence>
<organism evidence="7">
    <name type="scientific">Noctiluca scintillans</name>
    <name type="common">Sea sparkle</name>
    <name type="synonym">Red tide dinoflagellate</name>
    <dbReference type="NCBI Taxonomy" id="2966"/>
    <lineage>
        <taxon>Eukaryota</taxon>
        <taxon>Sar</taxon>
        <taxon>Alveolata</taxon>
        <taxon>Dinophyceae</taxon>
        <taxon>Noctilucales</taxon>
        <taxon>Noctilucaceae</taxon>
        <taxon>Noctiluca</taxon>
    </lineage>
</organism>
<name>A0A7S1AIP5_NOCSC</name>
<protein>
    <recommendedName>
        <fullName evidence="6">EamA domain-containing protein</fullName>
    </recommendedName>
</protein>
<feature type="transmembrane region" description="Helical" evidence="5">
    <location>
        <begin position="289"/>
        <end position="310"/>
    </location>
</feature>
<feature type="transmembrane region" description="Helical" evidence="5">
    <location>
        <begin position="204"/>
        <end position="224"/>
    </location>
</feature>
<dbReference type="InterPro" id="IPR000620">
    <property type="entry name" value="EamA_dom"/>
</dbReference>
<gene>
    <name evidence="7" type="ORF">NSCI0253_LOCUS29826</name>
</gene>
<feature type="transmembrane region" description="Helical" evidence="5">
    <location>
        <begin position="141"/>
        <end position="159"/>
    </location>
</feature>
<feature type="transmembrane region" description="Helical" evidence="5">
    <location>
        <begin position="25"/>
        <end position="44"/>
    </location>
</feature>
<feature type="domain" description="EamA" evidence="6">
    <location>
        <begin position="28"/>
        <end position="158"/>
    </location>
</feature>
<sequence length="375" mass="40219">MPGKKSAYGTVEPSISQHVLAPSNVAIYIALFFCNVFWGGGALVSKLGIHGASPMIFELCREALSAPLMLLAARAMGGKVLPDREDRLEVLLVSSFLIGAQLCFFVGLKHSSPSQCSAWQTMLPVLTTAASTCLGRERATWVKWLGVASACCGALLMTFHHDSSLTSAGEEDSMSGHMFIALQVCLGTSFIISSERVAHKYGGAALTGWVFALGSVILSVVQFSTMRSETVSGYICQDKDLVVLSRCMTGAVHIPASMILPLLYEIVFCTMLGWCLFNWANGHASASTVGLMMVVQPVSTMTIGVLLIFIRGSQWADMFSIHLPSTVHLIGVMFILLGLSVNFVNDQVGKKAAEAEESGHIVSDADRMLQSVQTI</sequence>
<dbReference type="InterPro" id="IPR037185">
    <property type="entry name" value="EmrE-like"/>
</dbReference>
<feature type="transmembrane region" description="Helical" evidence="5">
    <location>
        <begin position="322"/>
        <end position="344"/>
    </location>
</feature>
<dbReference type="InterPro" id="IPR050638">
    <property type="entry name" value="AA-Vitamin_Transporters"/>
</dbReference>
<comment type="subcellular location">
    <subcellularLocation>
        <location evidence="1">Membrane</location>
        <topology evidence="1">Multi-pass membrane protein</topology>
    </subcellularLocation>
</comment>
<reference evidence="7" key="1">
    <citation type="submission" date="2021-01" db="EMBL/GenBank/DDBJ databases">
        <authorList>
            <person name="Corre E."/>
            <person name="Pelletier E."/>
            <person name="Niang G."/>
            <person name="Scheremetjew M."/>
            <person name="Finn R."/>
            <person name="Kale V."/>
            <person name="Holt S."/>
            <person name="Cochrane G."/>
            <person name="Meng A."/>
            <person name="Brown T."/>
            <person name="Cohen L."/>
        </authorList>
    </citation>
    <scope>NUCLEOTIDE SEQUENCE</scope>
</reference>
<evidence type="ECO:0000256" key="4">
    <source>
        <dbReference type="ARBA" id="ARBA00023136"/>
    </source>
</evidence>
<accession>A0A7S1AIP5</accession>
<evidence type="ECO:0000256" key="3">
    <source>
        <dbReference type="ARBA" id="ARBA00022989"/>
    </source>
</evidence>
<keyword evidence="3 5" id="KW-1133">Transmembrane helix</keyword>
<evidence type="ECO:0000256" key="1">
    <source>
        <dbReference type="ARBA" id="ARBA00004141"/>
    </source>
</evidence>
<feature type="transmembrane region" description="Helical" evidence="5">
    <location>
        <begin position="174"/>
        <end position="192"/>
    </location>
</feature>
<evidence type="ECO:0000313" key="7">
    <source>
        <dbReference type="EMBL" id="CAD8855474.1"/>
    </source>
</evidence>
<dbReference type="GO" id="GO:0016020">
    <property type="term" value="C:membrane"/>
    <property type="evidence" value="ECO:0007669"/>
    <property type="project" value="UniProtKB-SubCell"/>
</dbReference>
<dbReference type="PANTHER" id="PTHR32322:SF2">
    <property type="entry name" value="EAMA DOMAIN-CONTAINING PROTEIN"/>
    <property type="match status" value="1"/>
</dbReference>
<dbReference type="EMBL" id="HBFQ01042174">
    <property type="protein sequence ID" value="CAD8855474.1"/>
    <property type="molecule type" value="Transcribed_RNA"/>
</dbReference>
<dbReference type="PANTHER" id="PTHR32322">
    <property type="entry name" value="INNER MEMBRANE TRANSPORTER"/>
    <property type="match status" value="1"/>
</dbReference>
<dbReference type="AlphaFoldDB" id="A0A7S1AIP5"/>
<feature type="transmembrane region" description="Helical" evidence="5">
    <location>
        <begin position="258"/>
        <end position="277"/>
    </location>
</feature>
<dbReference type="Pfam" id="PF00892">
    <property type="entry name" value="EamA"/>
    <property type="match status" value="1"/>
</dbReference>
<dbReference type="SUPFAM" id="SSF103481">
    <property type="entry name" value="Multidrug resistance efflux transporter EmrE"/>
    <property type="match status" value="2"/>
</dbReference>
<proteinExistence type="predicted"/>